<feature type="region of interest" description="Disordered" evidence="1">
    <location>
        <begin position="267"/>
        <end position="316"/>
    </location>
</feature>
<dbReference type="AlphaFoldDB" id="A0A504X3E2"/>
<feature type="compositionally biased region" description="Low complexity" evidence="1">
    <location>
        <begin position="473"/>
        <end position="483"/>
    </location>
</feature>
<evidence type="ECO:0000313" key="3">
    <source>
        <dbReference type="EMBL" id="TPP41569.1"/>
    </source>
</evidence>
<feature type="compositionally biased region" description="Pro residues" evidence="1">
    <location>
        <begin position="300"/>
        <end position="314"/>
    </location>
</feature>
<feature type="compositionally biased region" description="Basic and acidic residues" evidence="1">
    <location>
        <begin position="636"/>
        <end position="653"/>
    </location>
</feature>
<dbReference type="Proteomes" id="UP000318821">
    <property type="component" value="Unassembled WGS sequence"/>
</dbReference>
<feature type="region of interest" description="Disordered" evidence="1">
    <location>
        <begin position="1"/>
        <end position="49"/>
    </location>
</feature>
<feature type="region of interest" description="Disordered" evidence="1">
    <location>
        <begin position="452"/>
        <end position="497"/>
    </location>
</feature>
<dbReference type="EMBL" id="RHLD01000005">
    <property type="protein sequence ID" value="TPP41569.1"/>
    <property type="molecule type" value="Genomic_DNA"/>
</dbReference>
<evidence type="ECO:0000256" key="1">
    <source>
        <dbReference type="SAM" id="MobiDB-lite"/>
    </source>
</evidence>
<reference evidence="2" key="3">
    <citation type="submission" date="2020-06" db="EMBL/GenBank/DDBJ databases">
        <authorList>
            <person name="Camacho E."/>
            <person name="Gonzalez-de la Fuente S."/>
            <person name="Rastrojo A."/>
            <person name="Peiro-Pastor R."/>
            <person name="Solana JC."/>
            <person name="Tabera L."/>
            <person name="Gamarro F."/>
            <person name="Carrasco-Ramiro F."/>
            <person name="Requena JM."/>
            <person name="Aguado B."/>
        </authorList>
    </citation>
    <scope>NUCLEOTIDE SEQUENCE</scope>
</reference>
<evidence type="ECO:0000313" key="2">
    <source>
        <dbReference type="EMBL" id="CAC5432467.1"/>
    </source>
</evidence>
<reference evidence="3" key="2">
    <citation type="submission" date="2019-02" db="EMBL/GenBank/DDBJ databases">
        <title>FDA dAtabase for Regulatory Grade micrObial Sequences (FDA-ARGOS): Supporting development and validation of Infectious Disease Dx tests.</title>
        <authorList>
            <person name="Duncan R."/>
            <person name="Fisher C."/>
            <person name="Tallon L.J."/>
            <person name="Sadzewicz L."/>
            <person name="Sengamalay N."/>
            <person name="Ott S."/>
            <person name="Godinez A."/>
            <person name="Nagaraj S."/>
            <person name="Nadendla S."/>
            <person name="Sichtig H."/>
        </authorList>
    </citation>
    <scope>NUCLEOTIDE SEQUENCE</scope>
    <source>
        <strain evidence="3">FDAARGOS_360</strain>
    </source>
</reference>
<feature type="region of interest" description="Disordered" evidence="1">
    <location>
        <begin position="614"/>
        <end position="678"/>
    </location>
</feature>
<feature type="compositionally biased region" description="Polar residues" evidence="1">
    <location>
        <begin position="667"/>
        <end position="678"/>
    </location>
</feature>
<name>A0A504X3E2_LEIDO</name>
<dbReference type="Proteomes" id="UP000601710">
    <property type="component" value="Chromosome 31"/>
</dbReference>
<feature type="compositionally biased region" description="Polar residues" evidence="1">
    <location>
        <begin position="486"/>
        <end position="497"/>
    </location>
</feature>
<feature type="compositionally biased region" description="Polar residues" evidence="1">
    <location>
        <begin position="401"/>
        <end position="420"/>
    </location>
</feature>
<protein>
    <submittedName>
        <fullName evidence="2">Hypothetical_protein_conserved</fullName>
    </submittedName>
</protein>
<dbReference type="VEuPathDB" id="TriTrypDB:LdBPK_310550.1"/>
<dbReference type="VEuPathDB" id="TriTrypDB:LdCL_310011000"/>
<dbReference type="VEuPathDB" id="TriTrypDB:LDHU3_31.0780"/>
<organism evidence="3 4">
    <name type="scientific">Leishmania donovani</name>
    <dbReference type="NCBI Taxonomy" id="5661"/>
    <lineage>
        <taxon>Eukaryota</taxon>
        <taxon>Discoba</taxon>
        <taxon>Euglenozoa</taxon>
        <taxon>Kinetoplastea</taxon>
        <taxon>Metakinetoplastina</taxon>
        <taxon>Trypanosomatida</taxon>
        <taxon>Trypanosomatidae</taxon>
        <taxon>Leishmaniinae</taxon>
        <taxon>Leishmania</taxon>
    </lineage>
</organism>
<evidence type="ECO:0000313" key="4">
    <source>
        <dbReference type="Proteomes" id="UP000318821"/>
    </source>
</evidence>
<sequence length="678" mass="71135">MDPPKHHTNRVPTLFQRPSGVFNRPVGVSPAHSAHSVSPDPTAMSQDSPARIGSFATTFLGSSGTSVVTVPPAPPQQQSPLQLRCNSEMRSIWSPQQVSRVLQGLPLAHADSIAETELLSRGSCSKNEEEARVEELLDGPVSLSADLAELAAPPAPHEMKESATEEEPHGLNSNPVTIDSFSGGGRTSFAQRSFFAEAAVEITSPTTAARPERLRRGKGPLFASPNTPLSLQGAALRSMPLERSAAASGFHSAVALALTKMHLPLSPTRGVPSTSVPAEPRTSTGASCQSTADTAHVKLPPQPRPPQHTHPPPRFCRSSCGWDAAATSTQSSRAAFGAKRLPPLATFKGVDPSVRTSIADISLHDPRQVGTAPQAPYRESSDSSASSPVALHADNEFSRVMSPNVSNPRTGATNVGESSAVKSLPHASRFDSSGVFPSLALPSASVALLSSQEEVRPSPSSLHTPLTDRSSRRNTSSSSPRPSFITRANSTALSTSASPHYPISLTPLHPPTSTLAAQHFPAGATRALRSRQHGVRSPLEAIWLRSEGLLAPSESMLSAEGCNKVDSPILNAASPPPAVAARDAGALLGSSSQRQSQLNVHELSSSMLSHEISTVSSGGGVVPGNAMSSAGPQPAGERERRSMMQRIFREPKKGGQRVWVSIVAPDSRSSSVDASEKS</sequence>
<feature type="region of interest" description="Disordered" evidence="1">
    <location>
        <begin position="359"/>
        <end position="420"/>
    </location>
</feature>
<dbReference type="EMBL" id="LR812651">
    <property type="protein sequence ID" value="CAC5432467.1"/>
    <property type="molecule type" value="Genomic_DNA"/>
</dbReference>
<gene>
    <name evidence="3" type="ORF">CGC20_3895</name>
    <name evidence="2" type="ORF">LDHU3_31.0780</name>
</gene>
<reference evidence="4" key="1">
    <citation type="submission" date="2019-02" db="EMBL/GenBank/DDBJ databases">
        <title>FDA dAtabase for Regulatory Grade micrObial Sequences (FDA-ARGOS): Supporting development and validation of Infectious Disease Dx tests.</title>
        <authorList>
            <person name="Duncan R."/>
            <person name="Fisher C."/>
            <person name="Tallon L."/>
            <person name="Sadzewicz L."/>
            <person name="Sengamalay N."/>
            <person name="Ott S."/>
            <person name="Godinez A."/>
            <person name="Nagaraj S."/>
            <person name="Vavikolanu K."/>
            <person name="Vyas G."/>
            <person name="Nadendla S."/>
            <person name="Aluvathingal J."/>
            <person name="Sichtig H."/>
        </authorList>
    </citation>
    <scope>NUCLEOTIDE SEQUENCE [LARGE SCALE GENOMIC DNA]</scope>
    <source>
        <strain evidence="4">FDAARGOS_360</strain>
    </source>
</reference>
<feature type="compositionally biased region" description="Polar residues" evidence="1">
    <location>
        <begin position="458"/>
        <end position="468"/>
    </location>
</feature>
<feature type="compositionally biased region" description="Polar residues" evidence="1">
    <location>
        <begin position="271"/>
        <end position="293"/>
    </location>
</feature>
<proteinExistence type="predicted"/>
<feature type="compositionally biased region" description="Basic and acidic residues" evidence="1">
    <location>
        <begin position="157"/>
        <end position="169"/>
    </location>
</feature>
<accession>A0A504X3E2</accession>
<feature type="region of interest" description="Disordered" evidence="1">
    <location>
        <begin position="153"/>
        <end position="173"/>
    </location>
</feature>